<dbReference type="PIRSF" id="PIRSF000102">
    <property type="entry name" value="Lac_mal_DH"/>
    <property type="match status" value="1"/>
</dbReference>
<dbReference type="OrthoDB" id="755699at2759"/>
<dbReference type="InterPro" id="IPR001557">
    <property type="entry name" value="L-lactate/malate_DH"/>
</dbReference>
<dbReference type="SUPFAM" id="SSF51735">
    <property type="entry name" value="NAD(P)-binding Rossmann-fold domains"/>
    <property type="match status" value="1"/>
</dbReference>
<evidence type="ECO:0000259" key="12">
    <source>
        <dbReference type="Pfam" id="PF02866"/>
    </source>
</evidence>
<dbReference type="CDD" id="cd01337">
    <property type="entry name" value="MDH_glyoxysomal_mitochondrial"/>
    <property type="match status" value="1"/>
</dbReference>
<protein>
    <recommendedName>
        <fullName evidence="3">malate dehydrogenase</fullName>
        <ecNumber evidence="3">1.1.1.37</ecNumber>
    </recommendedName>
</protein>
<evidence type="ECO:0000313" key="14">
    <source>
        <dbReference type="EMBL" id="KAF4656258.1"/>
    </source>
</evidence>
<feature type="binding site" evidence="9">
    <location>
        <position position="107"/>
    </location>
    <ligand>
        <name>NAD(+)</name>
        <dbReference type="ChEBI" id="CHEBI:57540"/>
    </ligand>
</feature>
<dbReference type="PANTHER" id="PTHR11540:SF16">
    <property type="entry name" value="MALATE DEHYDROGENASE, MITOCHONDRIAL"/>
    <property type="match status" value="1"/>
</dbReference>
<dbReference type="GO" id="GO:0030060">
    <property type="term" value="F:L-malate dehydrogenase (NAD+) activity"/>
    <property type="evidence" value="ECO:0007669"/>
    <property type="project" value="UniProtKB-EC"/>
</dbReference>
<comment type="catalytic activity">
    <reaction evidence="7">
        <text>(S)-malate + NAD(+) = oxaloacetate + NADH + H(+)</text>
        <dbReference type="Rhea" id="RHEA:21432"/>
        <dbReference type="ChEBI" id="CHEBI:15378"/>
        <dbReference type="ChEBI" id="CHEBI:15589"/>
        <dbReference type="ChEBI" id="CHEBI:16452"/>
        <dbReference type="ChEBI" id="CHEBI:57540"/>
        <dbReference type="ChEBI" id="CHEBI:57945"/>
        <dbReference type="EC" id="1.1.1.37"/>
    </reaction>
</comment>
<dbReference type="EMBL" id="JABAHT010000419">
    <property type="protein sequence ID" value="KAF4656258.1"/>
    <property type="molecule type" value="Genomic_DNA"/>
</dbReference>
<name>A0A2K8DP48_PEROL</name>
<dbReference type="GO" id="GO:0005737">
    <property type="term" value="C:cytoplasm"/>
    <property type="evidence" value="ECO:0007669"/>
    <property type="project" value="TreeGrafter"/>
</dbReference>
<reference evidence="13" key="2">
    <citation type="journal article" date="2018" name="Genome Biol. Evol.">
        <title>Distribution and Evolution of Peroxisomes in Alveolates (Apicomplexa, Dinoflagellates, Ciliates).</title>
        <authorList>
            <person name="Ludewig-Klingner A.-K."/>
            <person name="Michael V."/>
            <person name="Jarek M."/>
            <person name="Brinkmann H."/>
            <person name="Petersen J."/>
        </authorList>
    </citation>
    <scope>NUCLEOTIDE SEQUENCE</scope>
    <source>
        <strain evidence="13">PRA-181</strain>
    </source>
</reference>
<dbReference type="SUPFAM" id="SSF56327">
    <property type="entry name" value="LDH C-terminal domain-like"/>
    <property type="match status" value="1"/>
</dbReference>
<keyword evidence="6 9" id="KW-0520">NAD</keyword>
<evidence type="ECO:0000256" key="5">
    <source>
        <dbReference type="ARBA" id="ARBA00023002"/>
    </source>
</evidence>
<feature type="binding site" evidence="9">
    <location>
        <begin position="17"/>
        <end position="23"/>
    </location>
    <ligand>
        <name>NAD(+)</name>
        <dbReference type="ChEBI" id="CHEBI:57540"/>
    </ligand>
</feature>
<evidence type="ECO:0000313" key="16">
    <source>
        <dbReference type="Proteomes" id="UP000570595"/>
    </source>
</evidence>
<sequence>MSSTTPTTSGMKVTLVGASGAIGMPLSMLLKMNPMITELALYDVKQARVPVGGVAADSSHINSPAKVKGYAGPTELEAALTGSKVIVCTAGIAQKPGMSRDDLFNVNAGIMRGLATAFAKYAPKAVVCILSNPETALVPITAEVYKKAGVYDARKLVGITALDVTRARTFYAEATGMDVEKVDVPVVGGHGGCAILPLFSKATPYVKLDDETIEKLDDHVQNAVTEVVDALAGAGSASLSMAYSAAQFAGIVIRGLKGESHTACAYVNEPYEDVQFFAHICTFGPEGVEKVEKLVDLTPHEQKRMVETLEKLREDVERGLDFMKSVDSQ</sequence>
<dbReference type="EMBL" id="KR704798">
    <property type="protein sequence ID" value="AND95708.1"/>
    <property type="molecule type" value="mRNA"/>
</dbReference>
<evidence type="ECO:0000256" key="1">
    <source>
        <dbReference type="ARBA" id="ARBA00008824"/>
    </source>
</evidence>
<keyword evidence="4" id="KW-0816">Tricarboxylic acid cycle</keyword>
<comment type="similarity">
    <text evidence="1">Belongs to the LDH/MDH superfamily. MDH type 1 family.</text>
</comment>
<evidence type="ECO:0000256" key="3">
    <source>
        <dbReference type="ARBA" id="ARBA00012995"/>
    </source>
</evidence>
<dbReference type="FunFam" id="3.40.50.720:FF:000013">
    <property type="entry name" value="Malate dehydrogenase"/>
    <property type="match status" value="1"/>
</dbReference>
<evidence type="ECO:0000256" key="2">
    <source>
        <dbReference type="ARBA" id="ARBA00011738"/>
    </source>
</evidence>
<dbReference type="Proteomes" id="UP000570595">
    <property type="component" value="Unassembled WGS sequence"/>
</dbReference>
<dbReference type="GO" id="GO:0019752">
    <property type="term" value="P:carboxylic acid metabolic process"/>
    <property type="evidence" value="ECO:0007669"/>
    <property type="project" value="InterPro"/>
</dbReference>
<dbReference type="Gene3D" id="3.40.50.720">
    <property type="entry name" value="NAD(P)-binding Rossmann-like Domain"/>
    <property type="match status" value="1"/>
</dbReference>
<dbReference type="InterPro" id="IPR036291">
    <property type="entry name" value="NAD(P)-bd_dom_sf"/>
</dbReference>
<feature type="domain" description="Lactate/malate dehydrogenase C-terminal" evidence="12">
    <location>
        <begin position="160"/>
        <end position="322"/>
    </location>
</feature>
<accession>A0A2K8DP48</accession>
<gene>
    <name evidence="13" type="primary">MDH</name>
    <name evidence="15" type="ORF">FOL46_006518</name>
    <name evidence="14" type="ORF">FOZ61_007067</name>
</gene>
<dbReference type="InterPro" id="IPR010097">
    <property type="entry name" value="Malate_DH_type1"/>
</dbReference>
<dbReference type="InterPro" id="IPR022383">
    <property type="entry name" value="Lactate/malate_DH_C"/>
</dbReference>
<dbReference type="PANTHER" id="PTHR11540">
    <property type="entry name" value="MALATE AND LACTATE DEHYDROGENASE"/>
    <property type="match status" value="1"/>
</dbReference>
<proteinExistence type="evidence at transcript level"/>
<feature type="domain" description="Lactate/malate dehydrogenase N-terminal" evidence="11">
    <location>
        <begin position="11"/>
        <end position="158"/>
    </location>
</feature>
<dbReference type="NCBIfam" id="TIGR01772">
    <property type="entry name" value="MDH_euk_gproteo"/>
    <property type="match status" value="1"/>
</dbReference>
<evidence type="ECO:0000256" key="7">
    <source>
        <dbReference type="ARBA" id="ARBA00048313"/>
    </source>
</evidence>
<reference evidence="13" key="1">
    <citation type="submission" date="2015-05" db="EMBL/GenBank/DDBJ databases">
        <authorList>
            <person name="Wang D.B."/>
            <person name="Wang M."/>
        </authorList>
    </citation>
    <scope>NUCLEOTIDE SEQUENCE</scope>
    <source>
        <strain evidence="13">PRA-181</strain>
    </source>
</reference>
<evidence type="ECO:0000256" key="8">
    <source>
        <dbReference type="PIRSR" id="PIRSR000102-1"/>
    </source>
</evidence>
<evidence type="ECO:0000256" key="9">
    <source>
        <dbReference type="PIRSR" id="PIRSR000102-3"/>
    </source>
</evidence>
<feature type="binding site" evidence="9">
    <location>
        <position position="241"/>
    </location>
    <ligand>
        <name>NAD(+)</name>
        <dbReference type="ChEBI" id="CHEBI:57540"/>
    </ligand>
</feature>
<comment type="subunit">
    <text evidence="2">Homodimer.</text>
</comment>
<dbReference type="InterPro" id="IPR001236">
    <property type="entry name" value="Lactate/malate_DH_N"/>
</dbReference>
<evidence type="ECO:0000259" key="11">
    <source>
        <dbReference type="Pfam" id="PF00056"/>
    </source>
</evidence>
<dbReference type="Pfam" id="PF00056">
    <property type="entry name" value="Ldh_1_N"/>
    <property type="match status" value="1"/>
</dbReference>
<dbReference type="EC" id="1.1.1.37" evidence="3"/>
<evidence type="ECO:0000256" key="4">
    <source>
        <dbReference type="ARBA" id="ARBA00022532"/>
    </source>
</evidence>
<dbReference type="Gene3D" id="3.90.110.10">
    <property type="entry name" value="Lactate dehydrogenase/glycoside hydrolase, family 4, C-terminal"/>
    <property type="match status" value="1"/>
</dbReference>
<dbReference type="Pfam" id="PF02866">
    <property type="entry name" value="Ldh_1_C"/>
    <property type="match status" value="1"/>
</dbReference>
<evidence type="ECO:0000313" key="13">
    <source>
        <dbReference type="EMBL" id="AND95708.1"/>
    </source>
</evidence>
<evidence type="ECO:0000313" key="17">
    <source>
        <dbReference type="Proteomes" id="UP000572268"/>
    </source>
</evidence>
<dbReference type="AlphaFoldDB" id="A0A2K8DP48"/>
<evidence type="ECO:0000256" key="10">
    <source>
        <dbReference type="RuleBase" id="RU003369"/>
    </source>
</evidence>
<dbReference type="Proteomes" id="UP000572268">
    <property type="component" value="Unassembled WGS sequence"/>
</dbReference>
<dbReference type="InterPro" id="IPR015955">
    <property type="entry name" value="Lactate_DH/Glyco_Ohase_4_C"/>
</dbReference>
<dbReference type="EMBL" id="JABANN010000422">
    <property type="protein sequence ID" value="KAF4659649.1"/>
    <property type="molecule type" value="Genomic_DNA"/>
</dbReference>
<feature type="binding site" evidence="9">
    <location>
        <position position="43"/>
    </location>
    <ligand>
        <name>NAD(+)</name>
        <dbReference type="ChEBI" id="CHEBI:57540"/>
    </ligand>
</feature>
<evidence type="ECO:0000256" key="6">
    <source>
        <dbReference type="ARBA" id="ARBA00023027"/>
    </source>
</evidence>
<reference evidence="16 17" key="3">
    <citation type="submission" date="2020-04" db="EMBL/GenBank/DDBJ databases">
        <title>Perkinsus olseni comparative genomics.</title>
        <authorList>
            <person name="Bogema D.R."/>
        </authorList>
    </citation>
    <scope>NUCLEOTIDE SEQUENCE [LARGE SCALE GENOMIC DNA]</scope>
    <source>
        <strain evidence="14">ATCC PRA-179</strain>
        <strain evidence="15">ATCC PRA-31</strain>
    </source>
</reference>
<dbReference type="FunFam" id="3.90.110.10:FF:000001">
    <property type="entry name" value="Malate dehydrogenase"/>
    <property type="match status" value="1"/>
</dbReference>
<dbReference type="GO" id="GO:0006099">
    <property type="term" value="P:tricarboxylic acid cycle"/>
    <property type="evidence" value="ECO:0007669"/>
    <property type="project" value="UniProtKB-KW"/>
</dbReference>
<evidence type="ECO:0000313" key="15">
    <source>
        <dbReference type="EMBL" id="KAF4659649.1"/>
    </source>
</evidence>
<keyword evidence="5 10" id="KW-0560">Oxidoreductase</keyword>
<organism evidence="13">
    <name type="scientific">Perkinsus olseni</name>
    <name type="common">Perkinsus atlanticus</name>
    <dbReference type="NCBI Taxonomy" id="32597"/>
    <lineage>
        <taxon>Eukaryota</taxon>
        <taxon>Sar</taxon>
        <taxon>Alveolata</taxon>
        <taxon>Perkinsozoa</taxon>
        <taxon>Perkinsea</taxon>
        <taxon>Perkinsida</taxon>
        <taxon>Perkinsidae</taxon>
        <taxon>Perkinsus</taxon>
    </lineage>
</organism>
<feature type="active site" description="Proton acceptor" evidence="8">
    <location>
        <position position="190"/>
    </location>
</feature>